<evidence type="ECO:0008006" key="3">
    <source>
        <dbReference type="Google" id="ProtNLM"/>
    </source>
</evidence>
<organism evidence="1 2">
    <name type="scientific">Paenibacillus physcomitrellae</name>
    <dbReference type="NCBI Taxonomy" id="1619311"/>
    <lineage>
        <taxon>Bacteria</taxon>
        <taxon>Bacillati</taxon>
        <taxon>Bacillota</taxon>
        <taxon>Bacilli</taxon>
        <taxon>Bacillales</taxon>
        <taxon>Paenibacillaceae</taxon>
        <taxon>Paenibacillus</taxon>
    </lineage>
</organism>
<dbReference type="EMBL" id="BMHF01000001">
    <property type="protein sequence ID" value="GGA20359.1"/>
    <property type="molecule type" value="Genomic_DNA"/>
</dbReference>
<dbReference type="Proteomes" id="UP000609323">
    <property type="component" value="Unassembled WGS sequence"/>
</dbReference>
<name>A0ABQ1FN13_9BACL</name>
<comment type="caution">
    <text evidence="1">The sequence shown here is derived from an EMBL/GenBank/DDBJ whole genome shotgun (WGS) entry which is preliminary data.</text>
</comment>
<evidence type="ECO:0000313" key="2">
    <source>
        <dbReference type="Proteomes" id="UP000609323"/>
    </source>
</evidence>
<gene>
    <name evidence="1" type="ORF">GCM10010917_01250</name>
</gene>
<dbReference type="RefSeq" id="WP_094093640.1">
    <property type="nucleotide sequence ID" value="NZ_BMHF01000001.1"/>
</dbReference>
<accession>A0ABQ1FN13</accession>
<reference evidence="2" key="1">
    <citation type="journal article" date="2019" name="Int. J. Syst. Evol. Microbiol.">
        <title>The Global Catalogue of Microorganisms (GCM) 10K type strain sequencing project: providing services to taxonomists for standard genome sequencing and annotation.</title>
        <authorList>
            <consortium name="The Broad Institute Genomics Platform"/>
            <consortium name="The Broad Institute Genome Sequencing Center for Infectious Disease"/>
            <person name="Wu L."/>
            <person name="Ma J."/>
        </authorList>
    </citation>
    <scope>NUCLEOTIDE SEQUENCE [LARGE SCALE GENOMIC DNA]</scope>
    <source>
        <strain evidence="2">CGMCC 1.15044</strain>
    </source>
</reference>
<sequence length="114" mass="12780">MDRSKRFLPINHGSENPSLTLSPLRRLSMTVQPVNQEINRVIIQAAAPNPGYGIRVTGIYFSGDKALIFVIPLRPAPNTMYPQVISAVQTTTYLDSSFTPVFPPEYENFLSHFI</sequence>
<protein>
    <recommendedName>
        <fullName evidence="3">PrcB C-terminal domain-containing protein</fullName>
    </recommendedName>
</protein>
<keyword evidence="2" id="KW-1185">Reference proteome</keyword>
<proteinExistence type="predicted"/>
<evidence type="ECO:0000313" key="1">
    <source>
        <dbReference type="EMBL" id="GGA20359.1"/>
    </source>
</evidence>